<dbReference type="SUPFAM" id="SSF50475">
    <property type="entry name" value="FMN-binding split barrel"/>
    <property type="match status" value="1"/>
</dbReference>
<feature type="domain" description="Pyridoxamine 5'-phosphate oxidase N-terminal" evidence="2">
    <location>
        <begin position="25"/>
        <end position="129"/>
    </location>
</feature>
<dbReference type="EMBL" id="BJWH01000002">
    <property type="protein sequence ID" value="GEL97091.1"/>
    <property type="molecule type" value="Genomic_DNA"/>
</dbReference>
<dbReference type="OrthoDB" id="157302at2"/>
<keyword evidence="4" id="KW-1185">Reference proteome</keyword>
<sequence>MRETGPSGVIDPRYGDATATAPPWAEIERRLSSAQLYWIVSVRTDGRPHAVPLVGVWHDGSFAFCTGPHEQKARNLDGNAHVAVTTGSTGAGGWDSGVELVVEGVAVRVTEPAALQTLADAWYAKYGEDWLFDVRGEGFVERSESGGGSEGAWVYRVVPDKVLAFGGGHGQTAYRFGSRHAT</sequence>
<dbReference type="RefSeq" id="WP_146844661.1">
    <property type="nucleotide sequence ID" value="NZ_BJWH01000002.1"/>
</dbReference>
<dbReference type="Proteomes" id="UP000321049">
    <property type="component" value="Unassembled WGS sequence"/>
</dbReference>
<evidence type="ECO:0000256" key="1">
    <source>
        <dbReference type="ARBA" id="ARBA00023002"/>
    </source>
</evidence>
<dbReference type="AlphaFoldDB" id="A0A511JGG6"/>
<accession>A0A511JGG6</accession>
<comment type="caution">
    <text evidence="3">The sequence shown here is derived from an EMBL/GenBank/DDBJ whole genome shotgun (WGS) entry which is preliminary data.</text>
</comment>
<evidence type="ECO:0000313" key="4">
    <source>
        <dbReference type="Proteomes" id="UP000321049"/>
    </source>
</evidence>
<gene>
    <name evidence="3" type="ORF">CTE05_06380</name>
</gene>
<evidence type="ECO:0000313" key="3">
    <source>
        <dbReference type="EMBL" id="GEL97091.1"/>
    </source>
</evidence>
<dbReference type="InterPro" id="IPR052019">
    <property type="entry name" value="F420H2_bilvrd_red/Heme_oxyg"/>
</dbReference>
<dbReference type="GO" id="GO:0005829">
    <property type="term" value="C:cytosol"/>
    <property type="evidence" value="ECO:0007669"/>
    <property type="project" value="TreeGrafter"/>
</dbReference>
<dbReference type="InterPro" id="IPR011576">
    <property type="entry name" value="Pyridox_Oxase_N"/>
</dbReference>
<dbReference type="PANTHER" id="PTHR35176">
    <property type="entry name" value="HEME OXYGENASE HI_0854-RELATED"/>
    <property type="match status" value="1"/>
</dbReference>
<evidence type="ECO:0000259" key="2">
    <source>
        <dbReference type="Pfam" id="PF01243"/>
    </source>
</evidence>
<keyword evidence="1" id="KW-0560">Oxidoreductase</keyword>
<dbReference type="InterPro" id="IPR012349">
    <property type="entry name" value="Split_barrel_FMN-bd"/>
</dbReference>
<dbReference type="Gene3D" id="2.30.110.10">
    <property type="entry name" value="Electron Transport, Fmn-binding Protein, Chain A"/>
    <property type="match status" value="1"/>
</dbReference>
<organism evidence="3 4">
    <name type="scientific">Cellulomonas terrae</name>
    <dbReference type="NCBI Taxonomy" id="311234"/>
    <lineage>
        <taxon>Bacteria</taxon>
        <taxon>Bacillati</taxon>
        <taxon>Actinomycetota</taxon>
        <taxon>Actinomycetes</taxon>
        <taxon>Micrococcales</taxon>
        <taxon>Cellulomonadaceae</taxon>
        <taxon>Cellulomonas</taxon>
    </lineage>
</organism>
<proteinExistence type="predicted"/>
<reference evidence="3 4" key="1">
    <citation type="submission" date="2019-07" db="EMBL/GenBank/DDBJ databases">
        <title>Whole genome shotgun sequence of Cellulomonas terrae NBRC 100819.</title>
        <authorList>
            <person name="Hosoyama A."/>
            <person name="Uohara A."/>
            <person name="Ohji S."/>
            <person name="Ichikawa N."/>
        </authorList>
    </citation>
    <scope>NUCLEOTIDE SEQUENCE [LARGE SCALE GENOMIC DNA]</scope>
    <source>
        <strain evidence="3 4">NBRC 100819</strain>
    </source>
</reference>
<dbReference type="PANTHER" id="PTHR35176:SF4">
    <property type="entry name" value="PYRIDOXAMINE 5'-PHOSPHATE OXIDASE-RELATED FMN-BINDING"/>
    <property type="match status" value="1"/>
</dbReference>
<dbReference type="Pfam" id="PF01243">
    <property type="entry name" value="PNPOx_N"/>
    <property type="match status" value="1"/>
</dbReference>
<protein>
    <recommendedName>
        <fullName evidence="2">Pyridoxamine 5'-phosphate oxidase N-terminal domain-containing protein</fullName>
    </recommendedName>
</protein>
<dbReference type="GO" id="GO:0016627">
    <property type="term" value="F:oxidoreductase activity, acting on the CH-CH group of donors"/>
    <property type="evidence" value="ECO:0007669"/>
    <property type="project" value="TreeGrafter"/>
</dbReference>
<name>A0A511JGG6_9CELL</name>
<dbReference type="GO" id="GO:0070967">
    <property type="term" value="F:coenzyme F420 binding"/>
    <property type="evidence" value="ECO:0007669"/>
    <property type="project" value="TreeGrafter"/>
</dbReference>